<proteinExistence type="predicted"/>
<evidence type="ECO:0000313" key="1">
    <source>
        <dbReference type="Proteomes" id="UP000887565"/>
    </source>
</evidence>
<accession>A0A915K8I6</accession>
<name>A0A915K8I6_ROMCU</name>
<dbReference type="WBParaSite" id="nRc.2.0.1.t35001-RA">
    <property type="protein sequence ID" value="nRc.2.0.1.t35001-RA"/>
    <property type="gene ID" value="nRc.2.0.1.g35001"/>
</dbReference>
<dbReference type="Proteomes" id="UP000887565">
    <property type="component" value="Unplaced"/>
</dbReference>
<organism evidence="1 2">
    <name type="scientific">Romanomermis culicivorax</name>
    <name type="common">Nematode worm</name>
    <dbReference type="NCBI Taxonomy" id="13658"/>
    <lineage>
        <taxon>Eukaryota</taxon>
        <taxon>Metazoa</taxon>
        <taxon>Ecdysozoa</taxon>
        <taxon>Nematoda</taxon>
        <taxon>Enoplea</taxon>
        <taxon>Dorylaimia</taxon>
        <taxon>Mermithida</taxon>
        <taxon>Mermithoidea</taxon>
        <taxon>Mermithidae</taxon>
        <taxon>Romanomermis</taxon>
    </lineage>
</organism>
<dbReference type="AlphaFoldDB" id="A0A915K8I6"/>
<protein>
    <submittedName>
        <fullName evidence="2">Uncharacterized protein</fullName>
    </submittedName>
</protein>
<sequence>MASYNNSLTASKKGMLARDIKRLQINGIFVADSRRLWQIVADSVGISWATILKPFGRLSPNFYKA</sequence>
<evidence type="ECO:0000313" key="2">
    <source>
        <dbReference type="WBParaSite" id="nRc.2.0.1.t35001-RA"/>
    </source>
</evidence>
<keyword evidence="1" id="KW-1185">Reference proteome</keyword>
<reference evidence="2" key="1">
    <citation type="submission" date="2022-11" db="UniProtKB">
        <authorList>
            <consortium name="WormBaseParasite"/>
        </authorList>
    </citation>
    <scope>IDENTIFICATION</scope>
</reference>